<dbReference type="NCBIfam" id="TIGR00976">
    <property type="entry name" value="CocE_NonD"/>
    <property type="match status" value="1"/>
</dbReference>
<dbReference type="Gene3D" id="3.40.50.1820">
    <property type="entry name" value="alpha/beta hydrolase"/>
    <property type="match status" value="1"/>
</dbReference>
<dbReference type="Proteomes" id="UP000244929">
    <property type="component" value="Chromosome"/>
</dbReference>
<dbReference type="SUPFAM" id="SSF53474">
    <property type="entry name" value="alpha/beta-Hydrolases"/>
    <property type="match status" value="1"/>
</dbReference>
<dbReference type="SUPFAM" id="SSF49785">
    <property type="entry name" value="Galactose-binding domain-like"/>
    <property type="match status" value="1"/>
</dbReference>
<dbReference type="OrthoDB" id="319764at2"/>
<dbReference type="AlphaFoldDB" id="A0A2S1QXY1"/>
<dbReference type="InterPro" id="IPR005674">
    <property type="entry name" value="CocE/Ser_esterase"/>
</dbReference>
<evidence type="ECO:0000313" key="4">
    <source>
        <dbReference type="EMBL" id="AWH85245.1"/>
    </source>
</evidence>
<dbReference type="EMBL" id="CP029186">
    <property type="protein sequence ID" value="AWH85245.1"/>
    <property type="molecule type" value="Genomic_DNA"/>
</dbReference>
<accession>A0A2S1QXY1</accession>
<dbReference type="Gene3D" id="2.60.120.260">
    <property type="entry name" value="Galactose-binding domain-like"/>
    <property type="match status" value="1"/>
</dbReference>
<dbReference type="InterPro" id="IPR008979">
    <property type="entry name" value="Galactose-bd-like_sf"/>
</dbReference>
<dbReference type="Pfam" id="PF08530">
    <property type="entry name" value="PepX_C"/>
    <property type="match status" value="1"/>
</dbReference>
<dbReference type="KEGG" id="falb:HYN59_08995"/>
<keyword evidence="5" id="KW-1185">Reference proteome</keyword>
<dbReference type="GO" id="GO:0008239">
    <property type="term" value="F:dipeptidyl-peptidase activity"/>
    <property type="evidence" value="ECO:0007669"/>
    <property type="project" value="InterPro"/>
</dbReference>
<protein>
    <submittedName>
        <fullName evidence="4">Peptidase S15</fullName>
    </submittedName>
</protein>
<dbReference type="InterPro" id="IPR000383">
    <property type="entry name" value="Xaa-Pro-like_dom"/>
</dbReference>
<gene>
    <name evidence="4" type="ORF">HYN59_08995</name>
</gene>
<dbReference type="Pfam" id="PF02129">
    <property type="entry name" value="Peptidase_S15"/>
    <property type="match status" value="1"/>
</dbReference>
<organism evidence="4 5">
    <name type="scientific">Flavobacterium album</name>
    <dbReference type="NCBI Taxonomy" id="2175091"/>
    <lineage>
        <taxon>Bacteria</taxon>
        <taxon>Pseudomonadati</taxon>
        <taxon>Bacteroidota</taxon>
        <taxon>Flavobacteriia</taxon>
        <taxon>Flavobacteriales</taxon>
        <taxon>Flavobacteriaceae</taxon>
        <taxon>Flavobacterium</taxon>
    </lineage>
</organism>
<sequence length="570" mass="63544">MAKYYLFLICTFIFISAFAQAPDIAKDNTIEYARIPLPDGDSLSAVIVISKTANNPLPAILMYSIYASEKNDLARAAIAANMGYAGVVVNTRGMNKSKSSVEPFKHDAEDAWHMLDWISKQKWCDGQIGMYGGSYVGFSQWAAAKSGHPALKTIVPQAAVGVGIDFPAHNGIFSVYSLKWLNNIMDAKMYEAKNFGGKSLHKAIDRWAGKGLAFRVIDSLAEGPNNVYREWLGNPSYNGYWQKMVPYKEEFAAINIPVLTTTGYYDADQLGALYYYKEHLKYNPSAEHYLIMGPYDHFGAQGMQGEKVLNYPLPEKARLNFYKVIFQWFDYVLKGKDKPDVLKDKVNYQVMGTEEWRSAPSLEQMGTATLKFYLSNEKAGIAYRLATSPPAATGGTTQKIDFKNNSEYGRSIYNNEIVTRKLRPGGIQFVSEPLAEGLIINGNMRGELHAIVNKKDMDIVMELFELTSGGDFISLSHFLGRASYTKDRATRHLLIPGATETIPFENSYLISKKINAGSRLVVVLGINKNQNSQVNYGTGKDVSDETREDAKEPLEVQWLNSSIISIPVLP</sequence>
<evidence type="ECO:0000259" key="3">
    <source>
        <dbReference type="SMART" id="SM00939"/>
    </source>
</evidence>
<evidence type="ECO:0000313" key="5">
    <source>
        <dbReference type="Proteomes" id="UP000244929"/>
    </source>
</evidence>
<dbReference type="RefSeq" id="WP_108777949.1">
    <property type="nucleotide sequence ID" value="NZ_CP029186.1"/>
</dbReference>
<proteinExistence type="predicted"/>
<keyword evidence="2" id="KW-0732">Signal</keyword>
<evidence type="ECO:0000256" key="2">
    <source>
        <dbReference type="SAM" id="SignalP"/>
    </source>
</evidence>
<dbReference type="Gene3D" id="1.10.3020.10">
    <property type="entry name" value="alpha-amino acid ester hydrolase ( Helical cap domain)"/>
    <property type="match status" value="1"/>
</dbReference>
<dbReference type="SMART" id="SM00939">
    <property type="entry name" value="PepX_C"/>
    <property type="match status" value="1"/>
</dbReference>
<name>A0A2S1QXY1_9FLAO</name>
<dbReference type="InterPro" id="IPR029058">
    <property type="entry name" value="AB_hydrolase_fold"/>
</dbReference>
<feature type="signal peptide" evidence="2">
    <location>
        <begin position="1"/>
        <end position="21"/>
    </location>
</feature>
<keyword evidence="1" id="KW-0378">Hydrolase</keyword>
<evidence type="ECO:0000256" key="1">
    <source>
        <dbReference type="ARBA" id="ARBA00022801"/>
    </source>
</evidence>
<reference evidence="4 5" key="1">
    <citation type="submission" date="2018-04" db="EMBL/GenBank/DDBJ databases">
        <title>Genome sequencing of Flavobacterium sp. HYN0059.</title>
        <authorList>
            <person name="Yi H."/>
            <person name="Baek C."/>
        </authorList>
    </citation>
    <scope>NUCLEOTIDE SEQUENCE [LARGE SCALE GENOMIC DNA]</scope>
    <source>
        <strain evidence="4 5">HYN0059</strain>
    </source>
</reference>
<feature type="domain" description="Xaa-Pro dipeptidyl-peptidase C-terminal" evidence="3">
    <location>
        <begin position="326"/>
        <end position="557"/>
    </location>
</feature>
<dbReference type="InterPro" id="IPR013736">
    <property type="entry name" value="Xaa-Pro_dipept_C"/>
</dbReference>
<feature type="chain" id="PRO_5015627439" evidence="2">
    <location>
        <begin position="22"/>
        <end position="570"/>
    </location>
</feature>